<protein>
    <recommendedName>
        <fullName evidence="2">Polyketide cyclase</fullName>
    </recommendedName>
</protein>
<evidence type="ECO:0008006" key="2">
    <source>
        <dbReference type="Google" id="ProtNLM"/>
    </source>
</evidence>
<accession>A0AAT9HHA1</accession>
<reference evidence="1" key="2">
    <citation type="submission" date="2024-07" db="EMBL/GenBank/DDBJ databases">
        <title>Streptomyces haneummycinica sp. nov., a new antibiotic-producing actinobacterium isolated from marine sediment.</title>
        <authorList>
            <person name="Uemura M."/>
            <person name="Hamada M."/>
            <person name="Hirano S."/>
            <person name="Kobayashi K."/>
            <person name="Ohshiro T."/>
            <person name="Kobayashi T."/>
            <person name="Terahara T."/>
        </authorList>
    </citation>
    <scope>NUCLEOTIDE SEQUENCE</scope>
    <source>
        <strain evidence="1">KM77-8</strain>
    </source>
</reference>
<sequence>MWKFEHTVEAKAAPEAVWARYTDLPSWREWYNDVSTIRVEGPFVSGAEGVIEQDPQQGHHPQPVPFTLVDVVENEGFTLECMAPTPSRASVTRRSCAPACAPSPTARAG</sequence>
<reference evidence="1" key="1">
    <citation type="submission" date="2024-06" db="EMBL/GenBank/DDBJ databases">
        <authorList>
            <consortium name="consrtm"/>
            <person name="Uemura M."/>
            <person name="Terahara T."/>
        </authorList>
    </citation>
    <scope>NUCLEOTIDE SEQUENCE</scope>
    <source>
        <strain evidence="1">KM77-8</strain>
    </source>
</reference>
<dbReference type="Pfam" id="PF10604">
    <property type="entry name" value="Polyketide_cyc2"/>
    <property type="match status" value="1"/>
</dbReference>
<dbReference type="Gene3D" id="3.30.530.20">
    <property type="match status" value="1"/>
</dbReference>
<dbReference type="SUPFAM" id="SSF55961">
    <property type="entry name" value="Bet v1-like"/>
    <property type="match status" value="1"/>
</dbReference>
<gene>
    <name evidence="1" type="ORF">SHKM778_32640</name>
</gene>
<evidence type="ECO:0000313" key="1">
    <source>
        <dbReference type="EMBL" id="BFO16876.1"/>
    </source>
</evidence>
<dbReference type="InterPro" id="IPR019587">
    <property type="entry name" value="Polyketide_cyclase/dehydratase"/>
</dbReference>
<dbReference type="AlphaFoldDB" id="A0AAT9HHA1"/>
<name>A0AAT9HHA1_9ACTN</name>
<organism evidence="1">
    <name type="scientific">Streptomyces haneummycinicus</name>
    <dbReference type="NCBI Taxonomy" id="3074435"/>
    <lineage>
        <taxon>Bacteria</taxon>
        <taxon>Bacillati</taxon>
        <taxon>Actinomycetota</taxon>
        <taxon>Actinomycetes</taxon>
        <taxon>Kitasatosporales</taxon>
        <taxon>Streptomycetaceae</taxon>
        <taxon>Streptomyces</taxon>
    </lineage>
</organism>
<dbReference type="EMBL" id="AP035768">
    <property type="protein sequence ID" value="BFO16876.1"/>
    <property type="molecule type" value="Genomic_DNA"/>
</dbReference>
<proteinExistence type="predicted"/>
<dbReference type="InterPro" id="IPR023393">
    <property type="entry name" value="START-like_dom_sf"/>
</dbReference>